<name>A0A2N3NHF0_9PEZI</name>
<evidence type="ECO:0000256" key="7">
    <source>
        <dbReference type="ARBA" id="ARBA00023146"/>
    </source>
</evidence>
<keyword evidence="6 9" id="KW-0648">Protein biosynthesis</keyword>
<evidence type="ECO:0000313" key="11">
    <source>
        <dbReference type="Proteomes" id="UP000233524"/>
    </source>
</evidence>
<dbReference type="STRING" id="41688.A0A2N3NHF0"/>
<evidence type="ECO:0000256" key="3">
    <source>
        <dbReference type="ARBA" id="ARBA00022598"/>
    </source>
</evidence>
<dbReference type="PRINTS" id="PR01039">
    <property type="entry name" value="TRNASYNTHTRP"/>
</dbReference>
<keyword evidence="4 9" id="KW-0547">Nucleotide-binding</keyword>
<dbReference type="InParanoid" id="A0A2N3NHF0"/>
<dbReference type="GO" id="GO:0004830">
    <property type="term" value="F:tryptophan-tRNA ligase activity"/>
    <property type="evidence" value="ECO:0007669"/>
    <property type="project" value="UniProtKB-EC"/>
</dbReference>
<keyword evidence="7 9" id="KW-0030">Aminoacyl-tRNA synthetase</keyword>
<evidence type="ECO:0000256" key="2">
    <source>
        <dbReference type="ARBA" id="ARBA00013161"/>
    </source>
</evidence>
<dbReference type="VEuPathDB" id="FungiDB:jhhlp_001152"/>
<dbReference type="NCBIfam" id="TIGR00233">
    <property type="entry name" value="trpS"/>
    <property type="match status" value="1"/>
</dbReference>
<evidence type="ECO:0000256" key="4">
    <source>
        <dbReference type="ARBA" id="ARBA00022741"/>
    </source>
</evidence>
<dbReference type="Gene3D" id="3.40.50.620">
    <property type="entry name" value="HUPs"/>
    <property type="match status" value="1"/>
</dbReference>
<evidence type="ECO:0000256" key="1">
    <source>
        <dbReference type="ARBA" id="ARBA00005594"/>
    </source>
</evidence>
<dbReference type="EC" id="6.1.1.2" evidence="2"/>
<evidence type="ECO:0000256" key="5">
    <source>
        <dbReference type="ARBA" id="ARBA00022840"/>
    </source>
</evidence>
<keyword evidence="5 9" id="KW-0067">ATP-binding</keyword>
<dbReference type="OrthoDB" id="15808at2759"/>
<dbReference type="PANTHER" id="PTHR43766:SF1">
    <property type="entry name" value="TRYPTOPHAN--TRNA LIGASE, MITOCHONDRIAL"/>
    <property type="match status" value="1"/>
</dbReference>
<proteinExistence type="inferred from homology"/>
<dbReference type="FunCoup" id="A0A2N3NHF0">
    <property type="interactions" value="386"/>
</dbReference>
<dbReference type="SUPFAM" id="SSF52374">
    <property type="entry name" value="Nucleotidylyl transferase"/>
    <property type="match status" value="1"/>
</dbReference>
<dbReference type="Gene3D" id="1.10.240.10">
    <property type="entry name" value="Tyrosyl-Transfer RNA Synthetase"/>
    <property type="match status" value="1"/>
</dbReference>
<dbReference type="PANTHER" id="PTHR43766">
    <property type="entry name" value="TRYPTOPHAN--TRNA LIGASE, MITOCHONDRIAL"/>
    <property type="match status" value="1"/>
</dbReference>
<reference evidence="10 11" key="1">
    <citation type="journal article" date="2017" name="G3 (Bethesda)">
        <title>First Draft Genome Sequence of the Pathogenic Fungus Lomentospora prolificans (Formerly Scedosporium prolificans).</title>
        <authorList>
            <person name="Luo R."/>
            <person name="Zimin A."/>
            <person name="Workman R."/>
            <person name="Fan Y."/>
            <person name="Pertea G."/>
            <person name="Grossman N."/>
            <person name="Wear M.P."/>
            <person name="Jia B."/>
            <person name="Miller H."/>
            <person name="Casadevall A."/>
            <person name="Timp W."/>
            <person name="Zhang S.X."/>
            <person name="Salzberg S.L."/>
        </authorList>
    </citation>
    <scope>NUCLEOTIDE SEQUENCE [LARGE SCALE GENOMIC DNA]</scope>
    <source>
        <strain evidence="10 11">JHH-5317</strain>
    </source>
</reference>
<sequence length="353" mass="39332">MARSFSSSRRVIFSGIQPTGTPHLGNYIGAVRRWAALQDEPPEQSDLLYSVVDLHAMTMPSSAEDLRRRRRETMAALLAAGIDPDRSSLFYQSSIASHSELMWILACNASMGYLSRMTQWKSKMSMSQSASVLDEGVKSSLKLGLFSYPVLQAADILVYRATHVPVGDDQRQHLEFARECANNFNSLYGEHLIPPATLSSPELRIMSLQEPSQKMSKSHKSNWSRILITDEPGEIRKRIMSAVTDADNFVSYDPVARPGVSNLLRLLAYVDQSDRTPEELGSILGNENVSLGGLKERVSESIIVALEGIRDRYLRFLSEDDGKFIDHVARQGAQKARLRATETMDIVRQAVGL</sequence>
<keyword evidence="11" id="KW-1185">Reference proteome</keyword>
<dbReference type="InterPro" id="IPR001412">
    <property type="entry name" value="aa-tRNA-synth_I_CS"/>
</dbReference>
<comment type="caution">
    <text evidence="10">The sequence shown here is derived from an EMBL/GenBank/DDBJ whole genome shotgun (WGS) entry which is preliminary data.</text>
</comment>
<dbReference type="Pfam" id="PF00579">
    <property type="entry name" value="tRNA-synt_1b"/>
    <property type="match status" value="1"/>
</dbReference>
<evidence type="ECO:0000313" key="10">
    <source>
        <dbReference type="EMBL" id="PKS11858.1"/>
    </source>
</evidence>
<dbReference type="AlphaFoldDB" id="A0A2N3NHF0"/>
<dbReference type="CDD" id="cd00806">
    <property type="entry name" value="TrpRS_core"/>
    <property type="match status" value="1"/>
</dbReference>
<dbReference type="GO" id="GO:0070183">
    <property type="term" value="P:mitochondrial tryptophanyl-tRNA aminoacylation"/>
    <property type="evidence" value="ECO:0007669"/>
    <property type="project" value="TreeGrafter"/>
</dbReference>
<evidence type="ECO:0000256" key="8">
    <source>
        <dbReference type="ARBA" id="ARBA00030268"/>
    </source>
</evidence>
<dbReference type="GO" id="GO:0005759">
    <property type="term" value="C:mitochondrial matrix"/>
    <property type="evidence" value="ECO:0007669"/>
    <property type="project" value="TreeGrafter"/>
</dbReference>
<dbReference type="PROSITE" id="PS00178">
    <property type="entry name" value="AA_TRNA_LIGASE_I"/>
    <property type="match status" value="1"/>
</dbReference>
<dbReference type="InterPro" id="IPR014729">
    <property type="entry name" value="Rossmann-like_a/b/a_fold"/>
</dbReference>
<dbReference type="InterPro" id="IPR050203">
    <property type="entry name" value="Trp-tRNA_synthetase"/>
</dbReference>
<protein>
    <recommendedName>
        <fullName evidence="2">tryptophan--tRNA ligase</fullName>
        <ecNumber evidence="2">6.1.1.2</ecNumber>
    </recommendedName>
    <alternativeName>
        <fullName evidence="8">Tryptophanyl-tRNA synthetase</fullName>
    </alternativeName>
</protein>
<dbReference type="InterPro" id="IPR002306">
    <property type="entry name" value="Trp-tRNA-ligase"/>
</dbReference>
<evidence type="ECO:0000256" key="9">
    <source>
        <dbReference type="RuleBase" id="RU363036"/>
    </source>
</evidence>
<gene>
    <name evidence="10" type="ORF">jhhlp_001152</name>
</gene>
<dbReference type="FunFam" id="3.40.50.620:FF:000082">
    <property type="entry name" value="MSW1p Mitochondrial tryptophanyl-tRNA synthetase"/>
    <property type="match status" value="1"/>
</dbReference>
<evidence type="ECO:0000256" key="6">
    <source>
        <dbReference type="ARBA" id="ARBA00022917"/>
    </source>
</evidence>
<keyword evidence="3 9" id="KW-0436">Ligase</keyword>
<dbReference type="InterPro" id="IPR002305">
    <property type="entry name" value="aa-tRNA-synth_Ic"/>
</dbReference>
<organism evidence="10 11">
    <name type="scientific">Lomentospora prolificans</name>
    <dbReference type="NCBI Taxonomy" id="41688"/>
    <lineage>
        <taxon>Eukaryota</taxon>
        <taxon>Fungi</taxon>
        <taxon>Dikarya</taxon>
        <taxon>Ascomycota</taxon>
        <taxon>Pezizomycotina</taxon>
        <taxon>Sordariomycetes</taxon>
        <taxon>Hypocreomycetidae</taxon>
        <taxon>Microascales</taxon>
        <taxon>Microascaceae</taxon>
        <taxon>Lomentospora</taxon>
    </lineage>
</organism>
<dbReference type="GO" id="GO:0005524">
    <property type="term" value="F:ATP binding"/>
    <property type="evidence" value="ECO:0007669"/>
    <property type="project" value="UniProtKB-KW"/>
</dbReference>
<dbReference type="EMBL" id="NLAX01000004">
    <property type="protein sequence ID" value="PKS11858.1"/>
    <property type="molecule type" value="Genomic_DNA"/>
</dbReference>
<comment type="similarity">
    <text evidence="1 9">Belongs to the class-I aminoacyl-tRNA synthetase family.</text>
</comment>
<dbReference type="Proteomes" id="UP000233524">
    <property type="component" value="Unassembled WGS sequence"/>
</dbReference>
<accession>A0A2N3NHF0</accession>